<sequence length="340" mass="38885">MRKQPYGPGFRRTAQYRSRNKESGEIVALKKIRLEAEDEGVPSTAIREISLLKEMKDDNVVRLLDITHNDTKLYLVFEFLDSDLKRYMDKVGDGPGMGPDIVKVRHLTRKALPRRHRELHPVLRTDHLSAFAIASQKFVEVDSLCRPPCQTYQLIKGVYYLHSHRILHRDLKPQNLLINKEGNLKLADFGLARAFGIPLRTYTHEIVTLWYRAPEVLLGSRHYSTGVDMWSVGCIFAEMIMRQPLFPGDSEIDEIFRIFRLLGTPNEETWPGVTSLPDYKTTFPNWHTKNLADHVPGITSKSIELIAGMLAYDPSKRMSAKAALRSDYFDAGAYDSAMSH</sequence>
<evidence type="ECO:0000313" key="14">
    <source>
        <dbReference type="Proteomes" id="UP000237144"/>
    </source>
</evidence>
<dbReference type="OrthoDB" id="1732493at2759"/>
<dbReference type="FunFam" id="1.10.510.10:FF:000281">
    <property type="entry name" value="Cyclin-dependent kinase 2"/>
    <property type="match status" value="1"/>
</dbReference>
<dbReference type="GO" id="GO:0005737">
    <property type="term" value="C:cytoplasm"/>
    <property type="evidence" value="ECO:0007669"/>
    <property type="project" value="TreeGrafter"/>
</dbReference>
<comment type="caution">
    <text evidence="13">The sequence shown here is derived from an EMBL/GenBank/DDBJ whole genome shotgun (WGS) entry which is preliminary data.</text>
</comment>
<comment type="catalytic activity">
    <reaction evidence="10">
        <text>L-threonyl-[protein] + ATP = O-phospho-L-threonyl-[protein] + ADP + H(+)</text>
        <dbReference type="Rhea" id="RHEA:46608"/>
        <dbReference type="Rhea" id="RHEA-COMP:11060"/>
        <dbReference type="Rhea" id="RHEA-COMP:11605"/>
        <dbReference type="ChEBI" id="CHEBI:15378"/>
        <dbReference type="ChEBI" id="CHEBI:30013"/>
        <dbReference type="ChEBI" id="CHEBI:30616"/>
        <dbReference type="ChEBI" id="CHEBI:61977"/>
        <dbReference type="ChEBI" id="CHEBI:456216"/>
        <dbReference type="EC" id="2.7.11.22"/>
    </reaction>
</comment>
<organism evidence="13 14">
    <name type="scientific">Rhodotorula taiwanensis</name>
    <dbReference type="NCBI Taxonomy" id="741276"/>
    <lineage>
        <taxon>Eukaryota</taxon>
        <taxon>Fungi</taxon>
        <taxon>Dikarya</taxon>
        <taxon>Basidiomycota</taxon>
        <taxon>Pucciniomycotina</taxon>
        <taxon>Microbotryomycetes</taxon>
        <taxon>Sporidiobolales</taxon>
        <taxon>Sporidiobolaceae</taxon>
        <taxon>Rhodotorula</taxon>
    </lineage>
</organism>
<dbReference type="EC" id="2.7.11.22" evidence="2"/>
<evidence type="ECO:0000259" key="12">
    <source>
        <dbReference type="PROSITE" id="PS50011"/>
    </source>
</evidence>
<dbReference type="AlphaFoldDB" id="A0A2S5BG83"/>
<evidence type="ECO:0000256" key="5">
    <source>
        <dbReference type="ARBA" id="ARBA00022679"/>
    </source>
</evidence>
<keyword evidence="6" id="KW-0547">Nucleotide-binding</keyword>
<dbReference type="GO" id="GO:0010389">
    <property type="term" value="P:regulation of G2/M transition of mitotic cell cycle"/>
    <property type="evidence" value="ECO:0007669"/>
    <property type="project" value="TreeGrafter"/>
</dbReference>
<comment type="catalytic activity">
    <reaction evidence="11">
        <text>L-seryl-[protein] + ATP = O-phospho-L-seryl-[protein] + ADP + H(+)</text>
        <dbReference type="Rhea" id="RHEA:17989"/>
        <dbReference type="Rhea" id="RHEA-COMP:9863"/>
        <dbReference type="Rhea" id="RHEA-COMP:11604"/>
        <dbReference type="ChEBI" id="CHEBI:15378"/>
        <dbReference type="ChEBI" id="CHEBI:29999"/>
        <dbReference type="ChEBI" id="CHEBI:30616"/>
        <dbReference type="ChEBI" id="CHEBI:83421"/>
        <dbReference type="ChEBI" id="CHEBI:456216"/>
        <dbReference type="EC" id="2.7.11.22"/>
    </reaction>
</comment>
<dbReference type="InterPro" id="IPR011009">
    <property type="entry name" value="Kinase-like_dom_sf"/>
</dbReference>
<dbReference type="FunFam" id="3.30.200.20:FF:000927">
    <property type="entry name" value="Cyclin-dependent kinase 2"/>
    <property type="match status" value="1"/>
</dbReference>
<dbReference type="EMBL" id="PJQD01000012">
    <property type="protein sequence ID" value="POY75771.1"/>
    <property type="molecule type" value="Genomic_DNA"/>
</dbReference>
<dbReference type="GO" id="GO:0005634">
    <property type="term" value="C:nucleus"/>
    <property type="evidence" value="ECO:0007669"/>
    <property type="project" value="TreeGrafter"/>
</dbReference>
<evidence type="ECO:0000256" key="1">
    <source>
        <dbReference type="ARBA" id="ARBA00006485"/>
    </source>
</evidence>
<keyword evidence="3" id="KW-0723">Serine/threonine-protein kinase</keyword>
<evidence type="ECO:0000256" key="11">
    <source>
        <dbReference type="ARBA" id="ARBA00048367"/>
    </source>
</evidence>
<evidence type="ECO:0000256" key="9">
    <source>
        <dbReference type="ARBA" id="ARBA00039266"/>
    </source>
</evidence>
<dbReference type="GO" id="GO:0000082">
    <property type="term" value="P:G1/S transition of mitotic cell cycle"/>
    <property type="evidence" value="ECO:0007669"/>
    <property type="project" value="TreeGrafter"/>
</dbReference>
<evidence type="ECO:0000313" key="13">
    <source>
        <dbReference type="EMBL" id="POY75771.1"/>
    </source>
</evidence>
<evidence type="ECO:0000256" key="10">
    <source>
        <dbReference type="ARBA" id="ARBA00047811"/>
    </source>
</evidence>
<name>A0A2S5BG83_9BASI</name>
<feature type="domain" description="Protein kinase" evidence="12">
    <location>
        <begin position="1"/>
        <end position="329"/>
    </location>
</feature>
<evidence type="ECO:0000256" key="4">
    <source>
        <dbReference type="ARBA" id="ARBA00022553"/>
    </source>
</evidence>
<protein>
    <recommendedName>
        <fullName evidence="9">Cyclin-dependent kinase 1</fullName>
        <ecNumber evidence="2">2.7.11.22</ecNumber>
    </recommendedName>
</protein>
<dbReference type="Pfam" id="PF00069">
    <property type="entry name" value="Pkinase"/>
    <property type="match status" value="2"/>
</dbReference>
<dbReference type="GO" id="GO:0000307">
    <property type="term" value="C:cyclin-dependent protein kinase holoenzyme complex"/>
    <property type="evidence" value="ECO:0007669"/>
    <property type="project" value="TreeGrafter"/>
</dbReference>
<dbReference type="PANTHER" id="PTHR24056">
    <property type="entry name" value="CELL DIVISION PROTEIN KINASE"/>
    <property type="match status" value="1"/>
</dbReference>
<accession>A0A2S5BG83</accession>
<dbReference type="Gene3D" id="3.30.200.20">
    <property type="entry name" value="Phosphorylase Kinase, domain 1"/>
    <property type="match status" value="1"/>
</dbReference>
<dbReference type="PANTHER" id="PTHR24056:SF254">
    <property type="entry name" value="CYCLIN-DEPENDENT KINASE 2"/>
    <property type="match status" value="1"/>
</dbReference>
<keyword evidence="7" id="KW-0418">Kinase</keyword>
<keyword evidence="4" id="KW-0597">Phosphoprotein</keyword>
<dbReference type="PROSITE" id="PS00108">
    <property type="entry name" value="PROTEIN_KINASE_ST"/>
    <property type="match status" value="1"/>
</dbReference>
<dbReference type="GO" id="GO:0030332">
    <property type="term" value="F:cyclin binding"/>
    <property type="evidence" value="ECO:0007669"/>
    <property type="project" value="TreeGrafter"/>
</dbReference>
<dbReference type="Gene3D" id="1.10.510.10">
    <property type="entry name" value="Transferase(Phosphotransferase) domain 1"/>
    <property type="match status" value="1"/>
</dbReference>
<evidence type="ECO:0000256" key="3">
    <source>
        <dbReference type="ARBA" id="ARBA00022527"/>
    </source>
</evidence>
<keyword evidence="5" id="KW-0808">Transferase</keyword>
<dbReference type="GO" id="GO:0005524">
    <property type="term" value="F:ATP binding"/>
    <property type="evidence" value="ECO:0007669"/>
    <property type="project" value="UniProtKB-KW"/>
</dbReference>
<evidence type="ECO:0000256" key="6">
    <source>
        <dbReference type="ARBA" id="ARBA00022741"/>
    </source>
</evidence>
<dbReference type="GO" id="GO:0004693">
    <property type="term" value="F:cyclin-dependent protein serine/threonine kinase activity"/>
    <property type="evidence" value="ECO:0007669"/>
    <property type="project" value="UniProtKB-EC"/>
</dbReference>
<dbReference type="SUPFAM" id="SSF56112">
    <property type="entry name" value="Protein kinase-like (PK-like)"/>
    <property type="match status" value="1"/>
</dbReference>
<dbReference type="PROSITE" id="PS50011">
    <property type="entry name" value="PROTEIN_KINASE_DOM"/>
    <property type="match status" value="1"/>
</dbReference>
<keyword evidence="8" id="KW-0067">ATP-binding</keyword>
<dbReference type="InterPro" id="IPR050108">
    <property type="entry name" value="CDK"/>
</dbReference>
<dbReference type="SMART" id="SM00220">
    <property type="entry name" value="S_TKc"/>
    <property type="match status" value="1"/>
</dbReference>
<evidence type="ECO:0000256" key="7">
    <source>
        <dbReference type="ARBA" id="ARBA00022777"/>
    </source>
</evidence>
<dbReference type="GO" id="GO:0007165">
    <property type="term" value="P:signal transduction"/>
    <property type="evidence" value="ECO:0007669"/>
    <property type="project" value="TreeGrafter"/>
</dbReference>
<gene>
    <name evidence="13" type="ORF">BMF94_1181</name>
</gene>
<dbReference type="GO" id="GO:0010468">
    <property type="term" value="P:regulation of gene expression"/>
    <property type="evidence" value="ECO:0007669"/>
    <property type="project" value="TreeGrafter"/>
</dbReference>
<evidence type="ECO:0000256" key="2">
    <source>
        <dbReference type="ARBA" id="ARBA00012425"/>
    </source>
</evidence>
<dbReference type="Proteomes" id="UP000237144">
    <property type="component" value="Unassembled WGS sequence"/>
</dbReference>
<comment type="similarity">
    <text evidence="1">Belongs to the protein kinase superfamily. CMGC Ser/Thr protein kinase family. CDC2/CDKX subfamily.</text>
</comment>
<keyword evidence="14" id="KW-1185">Reference proteome</keyword>
<dbReference type="STRING" id="741276.A0A2S5BG83"/>
<evidence type="ECO:0000256" key="8">
    <source>
        <dbReference type="ARBA" id="ARBA00022840"/>
    </source>
</evidence>
<proteinExistence type="inferred from homology"/>
<dbReference type="InterPro" id="IPR000719">
    <property type="entry name" value="Prot_kinase_dom"/>
</dbReference>
<dbReference type="InterPro" id="IPR008271">
    <property type="entry name" value="Ser/Thr_kinase_AS"/>
</dbReference>
<reference evidence="13 14" key="1">
    <citation type="journal article" date="2018" name="Front. Microbiol.">
        <title>Prospects for Fungal Bioremediation of Acidic Radioactive Waste Sites: Characterization and Genome Sequence of Rhodotorula taiwanensis MD1149.</title>
        <authorList>
            <person name="Tkavc R."/>
            <person name="Matrosova V.Y."/>
            <person name="Grichenko O.E."/>
            <person name="Gostincar C."/>
            <person name="Volpe R.P."/>
            <person name="Klimenkova P."/>
            <person name="Gaidamakova E.K."/>
            <person name="Zhou C.E."/>
            <person name="Stewart B.J."/>
            <person name="Lyman M.G."/>
            <person name="Malfatti S.A."/>
            <person name="Rubinfeld B."/>
            <person name="Courtot M."/>
            <person name="Singh J."/>
            <person name="Dalgard C.L."/>
            <person name="Hamilton T."/>
            <person name="Frey K.G."/>
            <person name="Gunde-Cimerman N."/>
            <person name="Dugan L."/>
            <person name="Daly M.J."/>
        </authorList>
    </citation>
    <scope>NUCLEOTIDE SEQUENCE [LARGE SCALE GENOMIC DNA]</scope>
    <source>
        <strain evidence="13 14">MD1149</strain>
    </source>
</reference>